<dbReference type="EMBL" id="JABMCC010000107">
    <property type="protein sequence ID" value="NUU54799.1"/>
    <property type="molecule type" value="Genomic_DNA"/>
</dbReference>
<evidence type="ECO:0000313" key="1">
    <source>
        <dbReference type="EMBL" id="NUU54799.1"/>
    </source>
</evidence>
<dbReference type="GeneID" id="97131435"/>
<reference evidence="1 2" key="1">
    <citation type="submission" date="2020-05" db="EMBL/GenBank/DDBJ databases">
        <title>Genome Sequencing of Type Strains.</title>
        <authorList>
            <person name="Lemaire J.F."/>
            <person name="Inderbitzin P."/>
            <person name="Gregorio O.A."/>
            <person name="Collins S.B."/>
            <person name="Wespe N."/>
            <person name="Knight-Connoni V."/>
        </authorList>
    </citation>
    <scope>NUCLEOTIDE SEQUENCE [LARGE SCALE GENOMIC DNA]</scope>
    <source>
        <strain evidence="1 2">DSM 19942</strain>
    </source>
</reference>
<protein>
    <recommendedName>
        <fullName evidence="3">DUF1836 domain-containing protein</fullName>
    </recommendedName>
</protein>
<dbReference type="RefSeq" id="WP_079696822.1">
    <property type="nucleotide sequence ID" value="NZ_CBCRYD010000035.1"/>
</dbReference>
<comment type="caution">
    <text evidence="1">The sequence shown here is derived from an EMBL/GenBank/DDBJ whole genome shotgun (WGS) entry which is preliminary data.</text>
</comment>
<keyword evidence="2" id="KW-1185">Reference proteome</keyword>
<proteinExistence type="predicted"/>
<sequence length="215" mass="25508">MDLLKTELVEYAIDKRMHKLQKIQSVMLSFCYRNIQEPTECNDIERRKAQRKIWTQAIIIIKMYSLTLEELIDDMVLTINWINRQQLSLEDTEYLSKEQEWLHNKLNQYYEDRTHAGEALLKVAYLLRTLKIKLTRLEIINTLSLSKMDWDKHVLICKDKKENERDIFNVLILSSVGPKQMTYQIMDAAIQGVLDNKQTRSKVLWTANTIFKGLI</sequence>
<accession>A0ABX2ML74</accession>
<organism evidence="1 2">
    <name type="scientific">Paenibacillus taichungensis</name>
    <dbReference type="NCBI Taxonomy" id="484184"/>
    <lineage>
        <taxon>Bacteria</taxon>
        <taxon>Bacillati</taxon>
        <taxon>Bacillota</taxon>
        <taxon>Bacilli</taxon>
        <taxon>Bacillales</taxon>
        <taxon>Paenibacillaceae</taxon>
        <taxon>Paenibacillus</taxon>
    </lineage>
</organism>
<evidence type="ECO:0000313" key="2">
    <source>
        <dbReference type="Proteomes" id="UP000577724"/>
    </source>
</evidence>
<gene>
    <name evidence="1" type="ORF">HP548_11990</name>
</gene>
<name>A0ABX2ML74_9BACL</name>
<evidence type="ECO:0008006" key="3">
    <source>
        <dbReference type="Google" id="ProtNLM"/>
    </source>
</evidence>
<dbReference type="Proteomes" id="UP000577724">
    <property type="component" value="Unassembled WGS sequence"/>
</dbReference>